<organism evidence="3 4">
    <name type="scientific">Ceratopteris richardii</name>
    <name type="common">Triangle waterfern</name>
    <dbReference type="NCBI Taxonomy" id="49495"/>
    <lineage>
        <taxon>Eukaryota</taxon>
        <taxon>Viridiplantae</taxon>
        <taxon>Streptophyta</taxon>
        <taxon>Embryophyta</taxon>
        <taxon>Tracheophyta</taxon>
        <taxon>Polypodiopsida</taxon>
        <taxon>Polypodiidae</taxon>
        <taxon>Polypodiales</taxon>
        <taxon>Pteridineae</taxon>
        <taxon>Pteridaceae</taxon>
        <taxon>Parkerioideae</taxon>
        <taxon>Ceratopteris</taxon>
    </lineage>
</organism>
<evidence type="ECO:0000256" key="1">
    <source>
        <dbReference type="SAM" id="MobiDB-lite"/>
    </source>
</evidence>
<keyword evidence="4" id="KW-1185">Reference proteome</keyword>
<feature type="chain" id="PRO_5035809469" description="Secreted protein" evidence="2">
    <location>
        <begin position="31"/>
        <end position="140"/>
    </location>
</feature>
<comment type="caution">
    <text evidence="3">The sequence shown here is derived from an EMBL/GenBank/DDBJ whole genome shotgun (WGS) entry which is preliminary data.</text>
</comment>
<keyword evidence="2" id="KW-0732">Signal</keyword>
<evidence type="ECO:0000313" key="4">
    <source>
        <dbReference type="Proteomes" id="UP000825935"/>
    </source>
</evidence>
<feature type="compositionally biased region" description="Basic residues" evidence="1">
    <location>
        <begin position="131"/>
        <end position="140"/>
    </location>
</feature>
<feature type="region of interest" description="Disordered" evidence="1">
    <location>
        <begin position="113"/>
        <end position="140"/>
    </location>
</feature>
<sequence>MQIKLRCLHARIALLLLYCLLSAAVSSVSGQFIRRFVPPPKGLKTSVPLPTNARTFDRRLLEATIEWSIHTATPDQKRRRKSMNSNSKRSNVRARDRTIFKRTSHHVKRLLHEVPSGPNPISNGMPTKLVHPQRSHHALP</sequence>
<evidence type="ECO:0008006" key="5">
    <source>
        <dbReference type="Google" id="ProtNLM"/>
    </source>
</evidence>
<dbReference type="Proteomes" id="UP000825935">
    <property type="component" value="Chromosome 20"/>
</dbReference>
<proteinExistence type="predicted"/>
<protein>
    <recommendedName>
        <fullName evidence="5">Secreted protein</fullName>
    </recommendedName>
</protein>
<accession>A0A8T2SH72</accession>
<dbReference type="EMBL" id="CM035425">
    <property type="protein sequence ID" value="KAH7332450.1"/>
    <property type="molecule type" value="Genomic_DNA"/>
</dbReference>
<feature type="region of interest" description="Disordered" evidence="1">
    <location>
        <begin position="72"/>
        <end position="99"/>
    </location>
</feature>
<reference evidence="3" key="1">
    <citation type="submission" date="2021-08" db="EMBL/GenBank/DDBJ databases">
        <title>WGS assembly of Ceratopteris richardii.</title>
        <authorList>
            <person name="Marchant D.B."/>
            <person name="Chen G."/>
            <person name="Jenkins J."/>
            <person name="Shu S."/>
            <person name="Leebens-Mack J."/>
            <person name="Grimwood J."/>
            <person name="Schmutz J."/>
            <person name="Soltis P."/>
            <person name="Soltis D."/>
            <person name="Chen Z.-H."/>
        </authorList>
    </citation>
    <scope>NUCLEOTIDE SEQUENCE</scope>
    <source>
        <strain evidence="3">Whitten #5841</strain>
        <tissue evidence="3">Leaf</tissue>
    </source>
</reference>
<dbReference type="AlphaFoldDB" id="A0A8T2SH72"/>
<dbReference type="OrthoDB" id="1671823at2759"/>
<gene>
    <name evidence="3" type="ORF">KP509_20G088000</name>
</gene>
<evidence type="ECO:0000313" key="3">
    <source>
        <dbReference type="EMBL" id="KAH7332450.1"/>
    </source>
</evidence>
<feature type="signal peptide" evidence="2">
    <location>
        <begin position="1"/>
        <end position="30"/>
    </location>
</feature>
<name>A0A8T2SH72_CERRI</name>
<evidence type="ECO:0000256" key="2">
    <source>
        <dbReference type="SAM" id="SignalP"/>
    </source>
</evidence>